<comment type="caution">
    <text evidence="1">The sequence shown here is derived from an EMBL/GenBank/DDBJ whole genome shotgun (WGS) entry which is preliminary data.</text>
</comment>
<gene>
    <name evidence="1" type="ORF">ACZ87_02061</name>
</gene>
<keyword evidence="2" id="KW-1185">Reference proteome</keyword>
<dbReference type="Proteomes" id="UP000244334">
    <property type="component" value="Unassembled WGS sequence"/>
</dbReference>
<name>A0A328TKI1_9GAMM</name>
<proteinExistence type="predicted"/>
<protein>
    <submittedName>
        <fullName evidence="1">Uncharacterized protein</fullName>
    </submittedName>
</protein>
<dbReference type="AlphaFoldDB" id="A0A328TKI1"/>
<sequence>MLSTTLLFSSFAVLSQDLEGDMLKGGLRTVQINHKKFR</sequence>
<evidence type="ECO:0000313" key="1">
    <source>
        <dbReference type="EMBL" id="RAP71127.1"/>
    </source>
</evidence>
<accession>A0A328TKI1</accession>
<dbReference type="EMBL" id="LJAM02000197">
    <property type="protein sequence ID" value="RAP71127.1"/>
    <property type="molecule type" value="Genomic_DNA"/>
</dbReference>
<reference evidence="1" key="1">
    <citation type="submission" date="2018-04" db="EMBL/GenBank/DDBJ databases">
        <title>Genomes of the Obligate Erwinia dacicola and Facultative Enterobacter sp. OLF Endosymbionts of the Olive Fruit fly, Bactrocera oleae.</title>
        <authorList>
            <person name="Estes A.M."/>
            <person name="Hearn D.J."/>
            <person name="Agarwal S."/>
            <person name="Pierson E.A."/>
            <person name="Dunning-Hotopp J.C."/>
        </authorList>
    </citation>
    <scope>NUCLEOTIDE SEQUENCE [LARGE SCALE GENOMIC DNA]</scope>
    <source>
        <strain evidence="1">Oroville</strain>
    </source>
</reference>
<organism evidence="1 2">
    <name type="scientific">Candidatus Erwinia dacicola</name>
    <dbReference type="NCBI Taxonomy" id="252393"/>
    <lineage>
        <taxon>Bacteria</taxon>
        <taxon>Pseudomonadati</taxon>
        <taxon>Pseudomonadota</taxon>
        <taxon>Gammaproteobacteria</taxon>
        <taxon>Enterobacterales</taxon>
        <taxon>Erwiniaceae</taxon>
        <taxon>Erwinia</taxon>
    </lineage>
</organism>
<evidence type="ECO:0000313" key="2">
    <source>
        <dbReference type="Proteomes" id="UP000244334"/>
    </source>
</evidence>